<organism evidence="1 2">
    <name type="scientific">Mitsuokella multacida DSM 20544</name>
    <dbReference type="NCBI Taxonomy" id="500635"/>
    <lineage>
        <taxon>Bacteria</taxon>
        <taxon>Bacillati</taxon>
        <taxon>Bacillota</taxon>
        <taxon>Negativicutes</taxon>
        <taxon>Selenomonadales</taxon>
        <taxon>Selenomonadaceae</taxon>
        <taxon>Mitsuokella</taxon>
    </lineage>
</organism>
<dbReference type="STRING" id="500635.MITSMUL_03945"/>
<evidence type="ECO:0000313" key="1">
    <source>
        <dbReference type="EMBL" id="EEX69327.1"/>
    </source>
</evidence>
<sequence length="47" mass="5503">MHGESMKIKLHFLILEGATARRCCHNVILRTLCYNERRVTSTNSENR</sequence>
<dbReference type="EMBL" id="ABWK02000010">
    <property type="protein sequence ID" value="EEX69327.1"/>
    <property type="molecule type" value="Genomic_DNA"/>
</dbReference>
<protein>
    <submittedName>
        <fullName evidence="1">Uncharacterized protein</fullName>
    </submittedName>
</protein>
<accession>C9KL49</accession>
<evidence type="ECO:0000313" key="2">
    <source>
        <dbReference type="Proteomes" id="UP000003671"/>
    </source>
</evidence>
<name>C9KL49_9FIRM</name>
<dbReference type="Proteomes" id="UP000003671">
    <property type="component" value="Unassembled WGS sequence"/>
</dbReference>
<comment type="caution">
    <text evidence="1">The sequence shown here is derived from an EMBL/GenBank/DDBJ whole genome shotgun (WGS) entry which is preliminary data.</text>
</comment>
<reference evidence="1" key="1">
    <citation type="submission" date="2009-09" db="EMBL/GenBank/DDBJ databases">
        <authorList>
            <person name="Weinstock G."/>
            <person name="Sodergren E."/>
            <person name="Clifton S."/>
            <person name="Fulton L."/>
            <person name="Fulton B."/>
            <person name="Courtney L."/>
            <person name="Fronick C."/>
            <person name="Harrison M."/>
            <person name="Strong C."/>
            <person name="Farmer C."/>
            <person name="Delahaunty K."/>
            <person name="Markovic C."/>
            <person name="Hall O."/>
            <person name="Minx P."/>
            <person name="Tomlinson C."/>
            <person name="Mitreva M."/>
            <person name="Nelson J."/>
            <person name="Hou S."/>
            <person name="Wollam A."/>
            <person name="Pepin K.H."/>
            <person name="Johnson M."/>
            <person name="Bhonagiri V."/>
            <person name="Nash W.E."/>
            <person name="Warren W."/>
            <person name="Chinwalla A."/>
            <person name="Mardis E.R."/>
            <person name="Wilson R.K."/>
        </authorList>
    </citation>
    <scope>NUCLEOTIDE SEQUENCE [LARGE SCALE GENOMIC DNA]</scope>
    <source>
        <strain evidence="1">DSM 20544</strain>
    </source>
</reference>
<keyword evidence="2" id="KW-1185">Reference proteome</keyword>
<gene>
    <name evidence="1" type="ORF">MITSMUL_03945</name>
</gene>
<proteinExistence type="predicted"/>
<dbReference type="HOGENOM" id="CLU_3170297_0_0_9"/>
<dbReference type="AlphaFoldDB" id="C9KL49"/>